<evidence type="ECO:0000313" key="5">
    <source>
        <dbReference type="Proteomes" id="UP001229651"/>
    </source>
</evidence>
<evidence type="ECO:0000259" key="3">
    <source>
        <dbReference type="PROSITE" id="PS51371"/>
    </source>
</evidence>
<evidence type="ECO:0000256" key="1">
    <source>
        <dbReference type="ARBA" id="ARBA00023122"/>
    </source>
</evidence>
<feature type="domain" description="CBS" evidence="3">
    <location>
        <begin position="7"/>
        <end position="63"/>
    </location>
</feature>
<comment type="caution">
    <text evidence="4">The sequence shown here is derived from an EMBL/GenBank/DDBJ whole genome shotgun (WGS) entry which is preliminary data.</text>
</comment>
<dbReference type="Proteomes" id="UP001229651">
    <property type="component" value="Unassembled WGS sequence"/>
</dbReference>
<dbReference type="PANTHER" id="PTHR43080:SF2">
    <property type="entry name" value="CBS DOMAIN-CONTAINING PROTEIN"/>
    <property type="match status" value="1"/>
</dbReference>
<dbReference type="EMBL" id="JAUSUT010000001">
    <property type="protein sequence ID" value="MDQ0381165.1"/>
    <property type="molecule type" value="Genomic_DNA"/>
</dbReference>
<evidence type="ECO:0000256" key="2">
    <source>
        <dbReference type="PROSITE-ProRule" id="PRU00703"/>
    </source>
</evidence>
<dbReference type="Pfam" id="PF00571">
    <property type="entry name" value="CBS"/>
    <property type="match status" value="2"/>
</dbReference>
<gene>
    <name evidence="4" type="ORF">FB470_005159</name>
</gene>
<dbReference type="PANTHER" id="PTHR43080">
    <property type="entry name" value="CBS DOMAIN-CONTAINING PROTEIN CBSX3, MITOCHONDRIAL"/>
    <property type="match status" value="1"/>
</dbReference>
<dbReference type="InterPro" id="IPR051257">
    <property type="entry name" value="Diverse_CBS-Domain"/>
</dbReference>
<dbReference type="InterPro" id="IPR000644">
    <property type="entry name" value="CBS_dom"/>
</dbReference>
<protein>
    <submittedName>
        <fullName evidence="4">CBS domain-containing protein</fullName>
    </submittedName>
</protein>
<keyword evidence="5" id="KW-1185">Reference proteome</keyword>
<dbReference type="SMART" id="SM00116">
    <property type="entry name" value="CBS"/>
    <property type="match status" value="2"/>
</dbReference>
<sequence>MQIRHLMSTPVVGITPNTTPEEAAATMVERGFTTLPVLTESGELVGLVRESDLAAARLMARSEPDDGVLLRARPATVAALMHRPVVTAEPDADVADVAEALVDSRQRCLPIVHDGHIVGIVSWRDLLAHLVAVRR</sequence>
<accession>A0ABU0F0R9</accession>
<proteinExistence type="predicted"/>
<dbReference type="Gene3D" id="3.10.580.10">
    <property type="entry name" value="CBS-domain"/>
    <property type="match status" value="1"/>
</dbReference>
<name>A0ABU0F0R9_9PSEU</name>
<dbReference type="SUPFAM" id="SSF54631">
    <property type="entry name" value="CBS-domain pair"/>
    <property type="match status" value="1"/>
</dbReference>
<keyword evidence="1 2" id="KW-0129">CBS domain</keyword>
<dbReference type="InterPro" id="IPR046342">
    <property type="entry name" value="CBS_dom_sf"/>
</dbReference>
<dbReference type="PROSITE" id="PS51371">
    <property type="entry name" value="CBS"/>
    <property type="match status" value="2"/>
</dbReference>
<organism evidence="4 5">
    <name type="scientific">Amycolatopsis thermophila</name>
    <dbReference type="NCBI Taxonomy" id="206084"/>
    <lineage>
        <taxon>Bacteria</taxon>
        <taxon>Bacillati</taxon>
        <taxon>Actinomycetota</taxon>
        <taxon>Actinomycetes</taxon>
        <taxon>Pseudonocardiales</taxon>
        <taxon>Pseudonocardiaceae</taxon>
        <taxon>Amycolatopsis</taxon>
    </lineage>
</organism>
<feature type="domain" description="CBS" evidence="3">
    <location>
        <begin position="81"/>
        <end position="135"/>
    </location>
</feature>
<evidence type="ECO:0000313" key="4">
    <source>
        <dbReference type="EMBL" id="MDQ0381165.1"/>
    </source>
</evidence>
<reference evidence="4 5" key="1">
    <citation type="submission" date="2023-07" db="EMBL/GenBank/DDBJ databases">
        <title>Sequencing the genomes of 1000 actinobacteria strains.</title>
        <authorList>
            <person name="Klenk H.-P."/>
        </authorList>
    </citation>
    <scope>NUCLEOTIDE SEQUENCE [LARGE SCALE GENOMIC DNA]</scope>
    <source>
        <strain evidence="4 5">DSM 45805</strain>
    </source>
</reference>
<dbReference type="RefSeq" id="WP_306995612.1">
    <property type="nucleotide sequence ID" value="NZ_JAUSUT010000001.1"/>
</dbReference>